<sequence>MLRYSVPMAGVALQFKMGSNIKRVEAMYILVRPHRLPLDSLSIAAHIALKWTRNVGRPRADGTRAIRTEHLVRFIGRGATNDQWIPASEPGYSSCFEEYEQRSGGN</sequence>
<keyword evidence="2" id="KW-1185">Reference proteome</keyword>
<dbReference type="Proteomes" id="UP000053732">
    <property type="component" value="Unassembled WGS sequence"/>
</dbReference>
<evidence type="ECO:0000313" key="2">
    <source>
        <dbReference type="Proteomes" id="UP000053732"/>
    </source>
</evidence>
<accession>A0A0G4PPR4</accession>
<reference evidence="1 2" key="1">
    <citation type="journal article" date="2014" name="Nat. Commun.">
        <title>Multiple recent horizontal transfers of a large genomic region in cheese making fungi.</title>
        <authorList>
            <person name="Cheeseman K."/>
            <person name="Ropars J."/>
            <person name="Renault P."/>
            <person name="Dupont J."/>
            <person name="Gouzy J."/>
            <person name="Branca A."/>
            <person name="Abraham A.L."/>
            <person name="Ceppi M."/>
            <person name="Conseiller E."/>
            <person name="Debuchy R."/>
            <person name="Malagnac F."/>
            <person name="Goarin A."/>
            <person name="Silar P."/>
            <person name="Lacoste S."/>
            <person name="Sallet E."/>
            <person name="Bensimon A."/>
            <person name="Giraud T."/>
            <person name="Brygoo Y."/>
        </authorList>
    </citation>
    <scope>NUCLEOTIDE SEQUENCE [LARGE SCALE GENOMIC DNA]</scope>
    <source>
        <strain evidence="2">FM 013</strain>
    </source>
</reference>
<evidence type="ECO:0000313" key="1">
    <source>
        <dbReference type="EMBL" id="CRL28349.1"/>
    </source>
</evidence>
<dbReference type="EMBL" id="HG793160">
    <property type="protein sequence ID" value="CRL28349.1"/>
    <property type="molecule type" value="Genomic_DNA"/>
</dbReference>
<dbReference type="AlphaFoldDB" id="A0A0G4PPR4"/>
<protein>
    <submittedName>
        <fullName evidence="1">Str. FM013</fullName>
    </submittedName>
</protein>
<name>A0A0G4PPR4_PENC3</name>
<gene>
    <name evidence="1" type="ORF">PCAMFM013_S027g000038</name>
</gene>
<proteinExistence type="predicted"/>
<organism evidence="1 2">
    <name type="scientific">Penicillium camemberti (strain FM 013)</name>
    <dbReference type="NCBI Taxonomy" id="1429867"/>
    <lineage>
        <taxon>Eukaryota</taxon>
        <taxon>Fungi</taxon>
        <taxon>Dikarya</taxon>
        <taxon>Ascomycota</taxon>
        <taxon>Pezizomycotina</taxon>
        <taxon>Eurotiomycetes</taxon>
        <taxon>Eurotiomycetidae</taxon>
        <taxon>Eurotiales</taxon>
        <taxon>Aspergillaceae</taxon>
        <taxon>Penicillium</taxon>
    </lineage>
</organism>